<proteinExistence type="predicted"/>
<organism evidence="2 3">
    <name type="scientific">Entomomonas moraniae</name>
    <dbReference type="NCBI Taxonomy" id="2213226"/>
    <lineage>
        <taxon>Bacteria</taxon>
        <taxon>Pseudomonadati</taxon>
        <taxon>Pseudomonadota</taxon>
        <taxon>Gammaproteobacteria</taxon>
        <taxon>Pseudomonadales</taxon>
        <taxon>Pseudomonadaceae</taxon>
        <taxon>Entomomonas</taxon>
    </lineage>
</organism>
<evidence type="ECO:0000256" key="1">
    <source>
        <dbReference type="SAM" id="MobiDB-lite"/>
    </source>
</evidence>
<dbReference type="KEGG" id="emo:DM558_09760"/>
<dbReference type="RefSeq" id="WP_127163809.1">
    <property type="nucleotide sequence ID" value="NZ_CP029822.1"/>
</dbReference>
<dbReference type="Proteomes" id="UP000273143">
    <property type="component" value="Chromosome"/>
</dbReference>
<feature type="region of interest" description="Disordered" evidence="1">
    <location>
        <begin position="1"/>
        <end position="24"/>
    </location>
</feature>
<dbReference type="EMBL" id="CP029822">
    <property type="protein sequence ID" value="AZS51042.1"/>
    <property type="molecule type" value="Genomic_DNA"/>
</dbReference>
<accession>A0A3S9XF30</accession>
<evidence type="ECO:0000313" key="3">
    <source>
        <dbReference type="Proteomes" id="UP000273143"/>
    </source>
</evidence>
<protein>
    <submittedName>
        <fullName evidence="2">GTPase</fullName>
    </submittedName>
</protein>
<name>A0A3S9XF30_9GAMM</name>
<gene>
    <name evidence="2" type="ORF">DM558_09760</name>
</gene>
<evidence type="ECO:0000313" key="2">
    <source>
        <dbReference type="EMBL" id="AZS51042.1"/>
    </source>
</evidence>
<feature type="compositionally biased region" description="Polar residues" evidence="1">
    <location>
        <begin position="1"/>
        <end position="22"/>
    </location>
</feature>
<dbReference type="AlphaFoldDB" id="A0A3S9XF30"/>
<reference evidence="3" key="1">
    <citation type="submission" date="2018-06" db="EMBL/GenBank/DDBJ databases">
        <title>Complete genome of Pseudomonas insecticola strain QZS01.</title>
        <authorList>
            <person name="Wang J."/>
            <person name="Su Q."/>
        </authorList>
    </citation>
    <scope>NUCLEOTIDE SEQUENCE [LARGE SCALE GENOMIC DNA]</scope>
    <source>
        <strain evidence="3">QZS01</strain>
    </source>
</reference>
<keyword evidence="3" id="KW-1185">Reference proteome</keyword>
<sequence>MSSLNKSNTGSTDNTDSHSGSGCLNKLDRDQVQSSLAQIIRSLIPRNCSRYQYRFCELLPQPNVLGFCSDPQPFTGKVVFLNEVFILVKRSQTRNQFVIVDVAYVDVMPKLNDQVEITPYARHDFNGRRVDEPEKEIQTLPDGTQYTVTKMMLGGKSITLPLPISKEQLQSPELLALIEQLENIPAPDGFRLISHLLVDAGTTDFTINDAGTLNTDTPPGIGFTVSNQKFKGKVAIVYDRGSDTYSLRLYPATDNQPTEVDNIYFDELGLRLAEAIDDFAWQVIRVKTL</sequence>